<dbReference type="AlphaFoldDB" id="K9HLR9"/>
<dbReference type="STRING" id="1238182.C882_0328"/>
<proteinExistence type="predicted"/>
<dbReference type="Pfam" id="PF02613">
    <property type="entry name" value="Nitrate_red_del"/>
    <property type="match status" value="1"/>
</dbReference>
<organism evidence="2 3">
    <name type="scientific">Caenispirillum salinarum AK4</name>
    <dbReference type="NCBI Taxonomy" id="1238182"/>
    <lineage>
        <taxon>Bacteria</taxon>
        <taxon>Pseudomonadati</taxon>
        <taxon>Pseudomonadota</taxon>
        <taxon>Alphaproteobacteria</taxon>
        <taxon>Rhodospirillales</taxon>
        <taxon>Novispirillaceae</taxon>
        <taxon>Caenispirillum</taxon>
    </lineage>
</organism>
<accession>K9HLR9</accession>
<name>K9HLR9_9PROT</name>
<reference evidence="2 3" key="1">
    <citation type="journal article" date="2013" name="Genome Announc.">
        <title>Draft Genome Sequence of an Alphaproteobacterium, Caenispirillum salinarum AK4(T), Isolated from a Solar Saltern.</title>
        <authorList>
            <person name="Khatri I."/>
            <person name="Singh A."/>
            <person name="Korpole S."/>
            <person name="Pinnaka A.K."/>
            <person name="Subramanian S."/>
        </authorList>
    </citation>
    <scope>NUCLEOTIDE SEQUENCE [LARGE SCALE GENOMIC DNA]</scope>
    <source>
        <strain evidence="2 3">AK4</strain>
    </source>
</reference>
<protein>
    <submittedName>
        <fullName evidence="2">Putative formate dehydrogenase-specific chaperone</fullName>
    </submittedName>
</protein>
<evidence type="ECO:0000256" key="1">
    <source>
        <dbReference type="ARBA" id="ARBA00023186"/>
    </source>
</evidence>
<dbReference type="Gene3D" id="1.10.3480.10">
    <property type="entry name" value="TorD-like"/>
    <property type="match status" value="1"/>
</dbReference>
<keyword evidence="1" id="KW-0143">Chaperone</keyword>
<dbReference type="EMBL" id="ANHY01000012">
    <property type="protein sequence ID" value="EKV29506.1"/>
    <property type="molecule type" value="Genomic_DNA"/>
</dbReference>
<evidence type="ECO:0000313" key="2">
    <source>
        <dbReference type="EMBL" id="EKV29506.1"/>
    </source>
</evidence>
<dbReference type="eggNOG" id="COG3381">
    <property type="taxonomic scope" value="Bacteria"/>
</dbReference>
<dbReference type="OrthoDB" id="8526323at2"/>
<dbReference type="PATRIC" id="fig|1238182.3.peg.2543"/>
<dbReference type="RefSeq" id="WP_009540987.1">
    <property type="nucleotide sequence ID" value="NZ_ANHY01000012.1"/>
</dbReference>
<keyword evidence="3" id="KW-1185">Reference proteome</keyword>
<sequence length="209" mass="22066">MSNIGAAQQSIGEEDVLRARFYTLLSNLLLAPPPAGVLADLGGLTGDETPLGQALGDLAAAAREADAEAVSEEHLAVLVGITRGEVVPYASHYLTGFLHEKPLAEVRESLRALGVERAPGQVEPEDHIGILFDIMRGLILGEFGGAAGGGLGGQKAFFTRHIAPWADTLFRDIEAARSARFYRAVGAVGRAFLDIERESFAMVGEKGEG</sequence>
<dbReference type="SUPFAM" id="SSF89155">
    <property type="entry name" value="TorD-like"/>
    <property type="match status" value="1"/>
</dbReference>
<comment type="caution">
    <text evidence="2">The sequence shown here is derived from an EMBL/GenBank/DDBJ whole genome shotgun (WGS) entry which is preliminary data.</text>
</comment>
<dbReference type="Proteomes" id="UP000009881">
    <property type="component" value="Unassembled WGS sequence"/>
</dbReference>
<dbReference type="InterPro" id="IPR036411">
    <property type="entry name" value="TorD-like_sf"/>
</dbReference>
<dbReference type="InterPro" id="IPR020945">
    <property type="entry name" value="DMSO/NO3_reduct_chaperone"/>
</dbReference>
<evidence type="ECO:0000313" key="3">
    <source>
        <dbReference type="Proteomes" id="UP000009881"/>
    </source>
</evidence>
<dbReference type="PANTHER" id="PTHR34227">
    <property type="entry name" value="CHAPERONE PROTEIN YCDY"/>
    <property type="match status" value="1"/>
</dbReference>
<dbReference type="InterPro" id="IPR050289">
    <property type="entry name" value="TorD/DmsD_chaperones"/>
</dbReference>
<gene>
    <name evidence="2" type="ORF">C882_0328</name>
</gene>
<dbReference type="PANTHER" id="PTHR34227:SF1">
    <property type="entry name" value="DIMETHYL SULFOXIDE REDUCTASE CHAPERONE-RELATED"/>
    <property type="match status" value="1"/>
</dbReference>